<dbReference type="Proteomes" id="UP000018467">
    <property type="component" value="Unassembled WGS sequence"/>
</dbReference>
<evidence type="ECO:0000256" key="7">
    <source>
        <dbReference type="ARBA" id="ARBA00023242"/>
    </source>
</evidence>
<keyword evidence="6" id="KW-0378">Hydrolase</keyword>
<evidence type="ECO:0000256" key="2">
    <source>
        <dbReference type="ARBA" id="ARBA00004123"/>
    </source>
</evidence>
<keyword evidence="5" id="KW-0479">Metal-binding</keyword>
<evidence type="ECO:0000256" key="8">
    <source>
        <dbReference type="SAM" id="MobiDB-lite"/>
    </source>
</evidence>
<evidence type="ECO:0000256" key="1">
    <source>
        <dbReference type="ARBA" id="ARBA00001968"/>
    </source>
</evidence>
<reference evidence="10" key="3">
    <citation type="submission" date="2025-08" db="UniProtKB">
        <authorList>
            <consortium name="Ensembl"/>
        </authorList>
    </citation>
    <scope>IDENTIFICATION</scope>
</reference>
<keyword evidence="4" id="KW-0540">Nuclease</keyword>
<protein>
    <recommendedName>
        <fullName evidence="9">DDE Tnp4 domain-containing protein</fullName>
    </recommendedName>
</protein>
<evidence type="ECO:0000313" key="10">
    <source>
        <dbReference type="Ensembl" id="ENSAMXP00000012752.2"/>
    </source>
</evidence>
<keyword evidence="7" id="KW-0539">Nucleus</keyword>
<evidence type="ECO:0000259" key="9">
    <source>
        <dbReference type="Pfam" id="PF13359"/>
    </source>
</evidence>
<name>W5KYU0_ASTMX</name>
<keyword evidence="11" id="KW-1185">Reference proteome</keyword>
<reference evidence="11" key="1">
    <citation type="submission" date="2013-03" db="EMBL/GenBank/DDBJ databases">
        <authorList>
            <person name="Jeffery W."/>
            <person name="Warren W."/>
            <person name="Wilson R.K."/>
        </authorList>
    </citation>
    <scope>NUCLEOTIDE SEQUENCE</scope>
    <source>
        <strain evidence="11">female</strain>
    </source>
</reference>
<dbReference type="GeneTree" id="ENSGT00940000164797"/>
<evidence type="ECO:0000256" key="4">
    <source>
        <dbReference type="ARBA" id="ARBA00022722"/>
    </source>
</evidence>
<dbReference type="AlphaFoldDB" id="W5KYU0"/>
<comment type="subcellular location">
    <subcellularLocation>
        <location evidence="2">Nucleus</location>
    </subcellularLocation>
</comment>
<dbReference type="InterPro" id="IPR027806">
    <property type="entry name" value="HARBI1_dom"/>
</dbReference>
<dbReference type="PANTHER" id="PTHR22930:SF206">
    <property type="entry name" value="NUCLEASE HARBI1"/>
    <property type="match status" value="1"/>
</dbReference>
<evidence type="ECO:0000256" key="6">
    <source>
        <dbReference type="ARBA" id="ARBA00022801"/>
    </source>
</evidence>
<dbReference type="Pfam" id="PF13359">
    <property type="entry name" value="DDE_Tnp_4"/>
    <property type="match status" value="1"/>
</dbReference>
<organism evidence="10 11">
    <name type="scientific">Astyanax mexicanus</name>
    <name type="common">Blind cave fish</name>
    <name type="synonym">Astyanax fasciatus mexicanus</name>
    <dbReference type="NCBI Taxonomy" id="7994"/>
    <lineage>
        <taxon>Eukaryota</taxon>
        <taxon>Metazoa</taxon>
        <taxon>Chordata</taxon>
        <taxon>Craniata</taxon>
        <taxon>Vertebrata</taxon>
        <taxon>Euteleostomi</taxon>
        <taxon>Actinopterygii</taxon>
        <taxon>Neopterygii</taxon>
        <taxon>Teleostei</taxon>
        <taxon>Ostariophysi</taxon>
        <taxon>Characiformes</taxon>
        <taxon>Characoidei</taxon>
        <taxon>Acestrorhamphidae</taxon>
        <taxon>Acestrorhamphinae</taxon>
        <taxon>Astyanax</taxon>
    </lineage>
</organism>
<reference evidence="11" key="2">
    <citation type="journal article" date="2014" name="Nat. Commun.">
        <title>The cavefish genome reveals candidate genes for eye loss.</title>
        <authorList>
            <person name="McGaugh S.E."/>
            <person name="Gross J.B."/>
            <person name="Aken B."/>
            <person name="Blin M."/>
            <person name="Borowsky R."/>
            <person name="Chalopin D."/>
            <person name="Hinaux H."/>
            <person name="Jeffery W.R."/>
            <person name="Keene A."/>
            <person name="Ma L."/>
            <person name="Minx P."/>
            <person name="Murphy D."/>
            <person name="O'Quin K.E."/>
            <person name="Retaux S."/>
            <person name="Rohner N."/>
            <person name="Searle S.M."/>
            <person name="Stahl B.A."/>
            <person name="Tabin C."/>
            <person name="Volff J.N."/>
            <person name="Yoshizawa M."/>
            <person name="Warren W.C."/>
        </authorList>
    </citation>
    <scope>NUCLEOTIDE SEQUENCE [LARGE SCALE GENOMIC DNA]</scope>
    <source>
        <strain evidence="11">female</strain>
    </source>
</reference>
<dbReference type="GO" id="GO:0005634">
    <property type="term" value="C:nucleus"/>
    <property type="evidence" value="ECO:0007669"/>
    <property type="project" value="UniProtKB-SubCell"/>
</dbReference>
<sequence length="366" mass="41601">TNSSKMEPALIATAVGILFLQAEEEASRLGREIRQRRARVRQRMERRQAVLACLSTFVNIQKYTHTHARALKQRLFHEVEVLVTVYWLACGASYRVTADIFAIPLATVCRTVHNTVEEMMTIFHRVIHFPKPEEIEEVGTGFVRLAGHEAFRCAAGAIDGCHITILPPAEPQKTCYINRKLFPSVILQGICDAKVHCLTFTLAIQDLLSSCCHNETIPYTNKNKMTKPYHDYSIIIYTFLCKICLTGQVEARYNRHHARGRNIIERTFGILKARWRSIFLRALEIWPLFTPKVIGACCILRNICVEVGDILKEEDDSLILDDSEEDTSTAEYHKRDRSGNSTRGRLATQISAPEGIIVCLGEHDYI</sequence>
<comment type="similarity">
    <text evidence="3">Belongs to the HARBI1 family.</text>
</comment>
<dbReference type="InParanoid" id="W5KYU0"/>
<accession>W5KYU0</accession>
<feature type="domain" description="DDE Tnp4" evidence="9">
    <location>
        <begin position="248"/>
        <end position="302"/>
    </location>
</feature>
<reference evidence="10" key="4">
    <citation type="submission" date="2025-09" db="UniProtKB">
        <authorList>
            <consortium name="Ensembl"/>
        </authorList>
    </citation>
    <scope>IDENTIFICATION</scope>
</reference>
<feature type="region of interest" description="Disordered" evidence="8">
    <location>
        <begin position="324"/>
        <end position="344"/>
    </location>
</feature>
<proteinExistence type="inferred from homology"/>
<comment type="cofactor">
    <cofactor evidence="1">
        <name>a divalent metal cation</name>
        <dbReference type="ChEBI" id="CHEBI:60240"/>
    </cofactor>
</comment>
<dbReference type="GO" id="GO:0004518">
    <property type="term" value="F:nuclease activity"/>
    <property type="evidence" value="ECO:0007669"/>
    <property type="project" value="UniProtKB-KW"/>
</dbReference>
<dbReference type="HOGENOM" id="CLU_018552_3_2_1"/>
<dbReference type="PANTHER" id="PTHR22930">
    <property type="match status" value="1"/>
</dbReference>
<evidence type="ECO:0000256" key="3">
    <source>
        <dbReference type="ARBA" id="ARBA00006958"/>
    </source>
</evidence>
<evidence type="ECO:0000256" key="5">
    <source>
        <dbReference type="ARBA" id="ARBA00022723"/>
    </source>
</evidence>
<dbReference type="InterPro" id="IPR045249">
    <property type="entry name" value="HARBI1-like"/>
</dbReference>
<dbReference type="GO" id="GO:0016787">
    <property type="term" value="F:hydrolase activity"/>
    <property type="evidence" value="ECO:0007669"/>
    <property type="project" value="UniProtKB-KW"/>
</dbReference>
<dbReference type="GO" id="GO:0046872">
    <property type="term" value="F:metal ion binding"/>
    <property type="evidence" value="ECO:0007669"/>
    <property type="project" value="UniProtKB-KW"/>
</dbReference>
<evidence type="ECO:0000313" key="11">
    <source>
        <dbReference type="Proteomes" id="UP000018467"/>
    </source>
</evidence>
<dbReference type="eggNOG" id="KOG4585">
    <property type="taxonomic scope" value="Eukaryota"/>
</dbReference>
<dbReference type="Ensembl" id="ENSAMXT00000012752.2">
    <property type="protein sequence ID" value="ENSAMXP00000012752.2"/>
    <property type="gene ID" value="ENSAMXG00000012411.2"/>
</dbReference>